<dbReference type="HOGENOM" id="CLU_056788_9_0_1"/>
<organism evidence="1 2">
    <name type="scientific">Laccaria amethystina LaAM-08-1</name>
    <dbReference type="NCBI Taxonomy" id="1095629"/>
    <lineage>
        <taxon>Eukaryota</taxon>
        <taxon>Fungi</taxon>
        <taxon>Dikarya</taxon>
        <taxon>Basidiomycota</taxon>
        <taxon>Agaricomycotina</taxon>
        <taxon>Agaricomycetes</taxon>
        <taxon>Agaricomycetidae</taxon>
        <taxon>Agaricales</taxon>
        <taxon>Agaricineae</taxon>
        <taxon>Hydnangiaceae</taxon>
        <taxon>Laccaria</taxon>
    </lineage>
</organism>
<dbReference type="EMBL" id="KN838788">
    <property type="protein sequence ID" value="KIJ94552.1"/>
    <property type="molecule type" value="Genomic_DNA"/>
</dbReference>
<reference evidence="2" key="2">
    <citation type="submission" date="2015-01" db="EMBL/GenBank/DDBJ databases">
        <title>Evolutionary Origins and Diversification of the Mycorrhizal Mutualists.</title>
        <authorList>
            <consortium name="DOE Joint Genome Institute"/>
            <consortium name="Mycorrhizal Genomics Consortium"/>
            <person name="Kohler A."/>
            <person name="Kuo A."/>
            <person name="Nagy L.G."/>
            <person name="Floudas D."/>
            <person name="Copeland A."/>
            <person name="Barry K.W."/>
            <person name="Cichocki N."/>
            <person name="Veneault-Fourrey C."/>
            <person name="LaButti K."/>
            <person name="Lindquist E.A."/>
            <person name="Lipzen A."/>
            <person name="Lundell T."/>
            <person name="Morin E."/>
            <person name="Murat C."/>
            <person name="Riley R."/>
            <person name="Ohm R."/>
            <person name="Sun H."/>
            <person name="Tunlid A."/>
            <person name="Henrissat B."/>
            <person name="Grigoriev I.V."/>
            <person name="Hibbett D.S."/>
            <person name="Martin F."/>
        </authorList>
    </citation>
    <scope>NUCLEOTIDE SEQUENCE [LARGE SCALE GENOMIC DNA]</scope>
    <source>
        <strain evidence="2">LaAM-08-1</strain>
    </source>
</reference>
<proteinExistence type="predicted"/>
<dbReference type="InterPro" id="IPR009057">
    <property type="entry name" value="Homeodomain-like_sf"/>
</dbReference>
<dbReference type="AlphaFoldDB" id="A0A0C9XEJ3"/>
<accession>A0A0C9XEJ3</accession>
<gene>
    <name evidence="1" type="ORF">K443DRAFT_110252</name>
</gene>
<sequence length="130" mass="14849">MPGNRRHIPKPMKEQLVYMSTRMRSSGIAHVTGISHRTVNRVLHLSRTTGSVVCVPYQAGRPRLLNALDASFLEGLIERTPDLYISELQFELQEACGVSVSEWTIRETLKRRGFVRKKVSHNFTLLDVME</sequence>
<dbReference type="SUPFAM" id="SSF46689">
    <property type="entry name" value="Homeodomain-like"/>
    <property type="match status" value="1"/>
</dbReference>
<keyword evidence="2" id="KW-1185">Reference proteome</keyword>
<protein>
    <recommendedName>
        <fullName evidence="3">Transposase Tc1-like domain-containing protein</fullName>
    </recommendedName>
</protein>
<name>A0A0C9XEJ3_9AGAR</name>
<reference evidence="1 2" key="1">
    <citation type="submission" date="2014-04" db="EMBL/GenBank/DDBJ databases">
        <authorList>
            <consortium name="DOE Joint Genome Institute"/>
            <person name="Kuo A."/>
            <person name="Kohler A."/>
            <person name="Nagy L.G."/>
            <person name="Floudas D."/>
            <person name="Copeland A."/>
            <person name="Barry K.W."/>
            <person name="Cichocki N."/>
            <person name="Veneault-Fourrey C."/>
            <person name="LaButti K."/>
            <person name="Lindquist E.A."/>
            <person name="Lipzen A."/>
            <person name="Lundell T."/>
            <person name="Morin E."/>
            <person name="Murat C."/>
            <person name="Sun H."/>
            <person name="Tunlid A."/>
            <person name="Henrissat B."/>
            <person name="Grigoriev I.V."/>
            <person name="Hibbett D.S."/>
            <person name="Martin F."/>
            <person name="Nordberg H.P."/>
            <person name="Cantor M.N."/>
            <person name="Hua S.X."/>
        </authorList>
    </citation>
    <scope>NUCLEOTIDE SEQUENCE [LARGE SCALE GENOMIC DNA]</scope>
    <source>
        <strain evidence="1 2">LaAM-08-1</strain>
    </source>
</reference>
<evidence type="ECO:0008006" key="3">
    <source>
        <dbReference type="Google" id="ProtNLM"/>
    </source>
</evidence>
<evidence type="ECO:0000313" key="1">
    <source>
        <dbReference type="EMBL" id="KIJ94552.1"/>
    </source>
</evidence>
<dbReference type="Proteomes" id="UP000054477">
    <property type="component" value="Unassembled WGS sequence"/>
</dbReference>
<evidence type="ECO:0000313" key="2">
    <source>
        <dbReference type="Proteomes" id="UP000054477"/>
    </source>
</evidence>
<dbReference type="STRING" id="1095629.A0A0C9XEJ3"/>
<dbReference type="OrthoDB" id="2963563at2759"/>